<name>A0AB34KV40_9PEZI</name>
<comment type="pathway">
    <text evidence="2 12">Protein modification; protein glycosylation.</text>
</comment>
<sequence>MMAEHYPTIPQCAAVATALKVLLWPSYRSTDFEVHRNWLAITNSLPLKEWYYEKTSEWTLDYPPFFAYFEWLLSRGAQYADNGMLAVKDLNYASWETVYYQRATVILTELVLVYALYLYAQSSPPGTKRQSHAAAISILLSPGLLIIDHIHFQYNGFLYGILILSIVLARKSSGLLASGIVFAALLCFKHIYLYLAPAYFVYLLRTYCLGPRSIFHIQFLNCIKLGLSIIVVAGLAFGPFVYYEQIPQVLERLFPFSRGLCHAYWAPNVWAMYSFTDRVLIYAAPYLKLPVDASAVQSVTRGLVGDTSFAVLPNITPRATFILTLGTQIPALIKLFLRPNWYNFVATTTLCAYASFLFGWHVHEKAILLVIIPFSLIALKDRRHLGAFRPLAVAGHVSLFPLLFTTPEFPVKVAYTIFWLIGFLLAFDRLAPASPNPRYFLFDRFSLLYIAIAIPLIAYCSLGHSLVFGAKYEFLPLMFISSYSAVGVVASWVGFLVVFFTS</sequence>
<protein>
    <recommendedName>
        <fullName evidence="12">Alpha-1,3-glucosyltransferase</fullName>
        <ecNumber evidence="12">2.4.1.-</ecNumber>
    </recommendedName>
</protein>
<feature type="transmembrane region" description="Helical" evidence="12">
    <location>
        <begin position="176"/>
        <end position="195"/>
    </location>
</feature>
<organism evidence="13 14">
    <name type="scientific">Cladosporium halotolerans</name>
    <dbReference type="NCBI Taxonomy" id="1052096"/>
    <lineage>
        <taxon>Eukaryota</taxon>
        <taxon>Fungi</taxon>
        <taxon>Dikarya</taxon>
        <taxon>Ascomycota</taxon>
        <taxon>Pezizomycotina</taxon>
        <taxon>Dothideomycetes</taxon>
        <taxon>Dothideomycetidae</taxon>
        <taxon>Cladosporiales</taxon>
        <taxon>Cladosporiaceae</taxon>
        <taxon>Cladosporium</taxon>
    </lineage>
</organism>
<feature type="transmembrane region" description="Helical" evidence="12">
    <location>
        <begin position="447"/>
        <end position="468"/>
    </location>
</feature>
<dbReference type="EC" id="2.4.1.-" evidence="12"/>
<feature type="transmembrane region" description="Helical" evidence="12">
    <location>
        <begin position="215"/>
        <end position="243"/>
    </location>
</feature>
<evidence type="ECO:0000256" key="10">
    <source>
        <dbReference type="ARBA" id="ARBA00044725"/>
    </source>
</evidence>
<evidence type="ECO:0000313" key="13">
    <source>
        <dbReference type="EMBL" id="KAL1588909.1"/>
    </source>
</evidence>
<evidence type="ECO:0000256" key="9">
    <source>
        <dbReference type="ARBA" id="ARBA00023136"/>
    </source>
</evidence>
<evidence type="ECO:0000256" key="7">
    <source>
        <dbReference type="ARBA" id="ARBA00022824"/>
    </source>
</evidence>
<comment type="catalytic activity">
    <reaction evidence="11">
        <text>an alpha-D-Glc-(1-&gt;3)-alpha-D-Man-(1-&gt;2)-alpha-D-Man-(1-&gt;2)-alpha-D-Man-(1-&gt;3)-[alpha-D-Man-(1-&gt;2)-alpha-D-Man-(1-&gt;3)-[alpha-D-Man-(1-&gt;2)-alpha-D-Man-(1-&gt;6)]-alpha-D-Man-(1-&gt;6)]-beta-D-Man-(1-&gt;4)-beta-D-GlcNAc-(1-&gt;4)-alpha-D-GlcNAc-diphospho-di-trans,poly-cis-dolichol + a di-trans,poly-cis-dolichyl beta-D-glucosyl phosphate = an alpha-D-Glc-(1-&gt;3)-alpha-D-Glc-(1-&gt;3)-alpha-D-Man-(1-&gt;2)-alpha-D-Man-(1-&gt;2)-alpha-D-Man-(1-&gt;3)-[alpha-D-Man-(1-&gt;2)-alpha-D-Man-(1-&gt;3)-[alpha-D-Man-(1-&gt;2)-alpha-D-Man-(1-&gt;6)]-alpha-D-Man-(1-&gt;6)]-beta-D-Man-(1-&gt;4)-beta-D-GlcNAc-(1-&gt;4)-alpha-D-GlcNAc-diphospho-di-trans,poly-cis-dolichol + a di-trans,poly-cis-dolichyl phosphate + H(+)</text>
        <dbReference type="Rhea" id="RHEA:31307"/>
        <dbReference type="Rhea" id="RHEA-COMP:19498"/>
        <dbReference type="Rhea" id="RHEA-COMP:19502"/>
        <dbReference type="Rhea" id="RHEA-COMP:19521"/>
        <dbReference type="Rhea" id="RHEA-COMP:19522"/>
        <dbReference type="ChEBI" id="CHEBI:15378"/>
        <dbReference type="ChEBI" id="CHEBI:57525"/>
        <dbReference type="ChEBI" id="CHEBI:57683"/>
        <dbReference type="ChEBI" id="CHEBI:132521"/>
        <dbReference type="ChEBI" id="CHEBI:132522"/>
        <dbReference type="EC" id="2.4.1.265"/>
    </reaction>
    <physiologicalReaction direction="left-to-right" evidence="11">
        <dbReference type="Rhea" id="RHEA:31308"/>
    </physiologicalReaction>
</comment>
<evidence type="ECO:0000256" key="4">
    <source>
        <dbReference type="ARBA" id="ARBA00022676"/>
    </source>
</evidence>
<dbReference type="AlphaFoldDB" id="A0AB34KV40"/>
<comment type="function">
    <text evidence="10">Dolichyl pyrophosphate Glc1Man9GlcNAc2 alpha-1,3-glucosyltransferase that operates in the biosynthetic pathway of dolichol-linked oligosaccharides, the glycan precursors employed in protein asparagine (N)-glycosylation. The assembly of dolichol-linked oligosaccharides begins on the cytosolic side of the endoplasmic reticulum membrane and finishes in its lumen. The sequential addition of sugars to dolichol pyrophosphate produces dolichol-linked oligosaccharides containing fourteen sugars, including two GlcNAcs, nine mannoses and three glucoses. Once assembled, the oligosaccharide is transferred from the lipid to nascent proteins by oligosaccharyltransferases. In the lumen of the endoplasmic reticulum, adds the second glucose residue from dolichyl phosphate glucose (Dol-P-Glc) onto the lipid-linked oligosaccharide intermediate Glc(1)Man(9)GlcNAc(2)-PP-Dol to produce Glc(2)Man(9)GlcNAc(2)-PP-Dol.</text>
</comment>
<accession>A0AB34KV40</accession>
<feature type="transmembrane region" description="Helical" evidence="12">
    <location>
        <begin position="153"/>
        <end position="169"/>
    </location>
</feature>
<evidence type="ECO:0000256" key="11">
    <source>
        <dbReference type="ARBA" id="ARBA00047346"/>
    </source>
</evidence>
<dbReference type="GeneID" id="96003933"/>
<dbReference type="GO" id="GO:0005789">
    <property type="term" value="C:endoplasmic reticulum membrane"/>
    <property type="evidence" value="ECO:0007669"/>
    <property type="project" value="UniProtKB-SubCell"/>
</dbReference>
<feature type="transmembrane region" description="Helical" evidence="12">
    <location>
        <begin position="340"/>
        <end position="356"/>
    </location>
</feature>
<evidence type="ECO:0000256" key="12">
    <source>
        <dbReference type="RuleBase" id="RU363110"/>
    </source>
</evidence>
<comment type="caution">
    <text evidence="13">The sequence shown here is derived from an EMBL/GenBank/DDBJ whole genome shotgun (WGS) entry which is preliminary data.</text>
</comment>
<feature type="transmembrane region" description="Helical" evidence="12">
    <location>
        <begin position="409"/>
        <end position="427"/>
    </location>
</feature>
<dbReference type="PANTHER" id="PTHR12413">
    <property type="entry name" value="DOLICHYL GLYCOSYLTRANSFERASE"/>
    <property type="match status" value="1"/>
</dbReference>
<feature type="transmembrane region" description="Helical" evidence="12">
    <location>
        <begin position="474"/>
        <end position="500"/>
    </location>
</feature>
<proteinExistence type="inferred from homology"/>
<feature type="transmembrane region" description="Helical" evidence="12">
    <location>
        <begin position="99"/>
        <end position="119"/>
    </location>
</feature>
<evidence type="ECO:0000256" key="3">
    <source>
        <dbReference type="ARBA" id="ARBA00008715"/>
    </source>
</evidence>
<evidence type="ECO:0000256" key="1">
    <source>
        <dbReference type="ARBA" id="ARBA00004477"/>
    </source>
</evidence>
<dbReference type="GO" id="GO:0042283">
    <property type="term" value="F:dolichyl pyrophosphate Glc1Man9GlcNAc2 alpha-1,3-glucosyltransferase activity"/>
    <property type="evidence" value="ECO:0007669"/>
    <property type="project" value="UniProtKB-EC"/>
</dbReference>
<keyword evidence="8 12" id="KW-1133">Transmembrane helix</keyword>
<dbReference type="EMBL" id="JAAQHG020000006">
    <property type="protein sequence ID" value="KAL1588909.1"/>
    <property type="molecule type" value="Genomic_DNA"/>
</dbReference>
<gene>
    <name evidence="13" type="primary">ALG8</name>
    <name evidence="13" type="ORF">WHR41_02489</name>
</gene>
<evidence type="ECO:0000256" key="8">
    <source>
        <dbReference type="ARBA" id="ARBA00022989"/>
    </source>
</evidence>
<dbReference type="GO" id="GO:0006487">
    <property type="term" value="P:protein N-linked glycosylation"/>
    <property type="evidence" value="ECO:0007669"/>
    <property type="project" value="TreeGrafter"/>
</dbReference>
<evidence type="ECO:0000256" key="5">
    <source>
        <dbReference type="ARBA" id="ARBA00022679"/>
    </source>
</evidence>
<keyword evidence="9 12" id="KW-0472">Membrane</keyword>
<reference evidence="13 14" key="1">
    <citation type="journal article" date="2020" name="Microbiol. Resour. Announc.">
        <title>Draft Genome Sequence of a Cladosporium Species Isolated from the Mesophotic Ascidian Didemnum maculosum.</title>
        <authorList>
            <person name="Gioti A."/>
            <person name="Siaperas R."/>
            <person name="Nikolaivits E."/>
            <person name="Le Goff G."/>
            <person name="Ouazzani J."/>
            <person name="Kotoulas G."/>
            <person name="Topakas E."/>
        </authorList>
    </citation>
    <scope>NUCLEOTIDE SEQUENCE [LARGE SCALE GENOMIC DNA]</scope>
    <source>
        <strain evidence="13 14">TM138-S3</strain>
    </source>
</reference>
<keyword evidence="4 12" id="KW-0328">Glycosyltransferase</keyword>
<dbReference type="RefSeq" id="XP_069232014.1">
    <property type="nucleotide sequence ID" value="XM_069371095.1"/>
</dbReference>
<evidence type="ECO:0000313" key="14">
    <source>
        <dbReference type="Proteomes" id="UP000803884"/>
    </source>
</evidence>
<keyword evidence="5 12" id="KW-0808">Transferase</keyword>
<comment type="similarity">
    <text evidence="3 12">Belongs to the ALG6/ALG8 glucosyltransferase family.</text>
</comment>
<comment type="subcellular location">
    <subcellularLocation>
        <location evidence="1 12">Endoplasmic reticulum membrane</location>
        <topology evidence="1 12">Multi-pass membrane protein</topology>
    </subcellularLocation>
</comment>
<evidence type="ECO:0000256" key="2">
    <source>
        <dbReference type="ARBA" id="ARBA00004922"/>
    </source>
</evidence>
<dbReference type="InterPro" id="IPR004856">
    <property type="entry name" value="Glyco_trans_ALG6/ALG8"/>
</dbReference>
<evidence type="ECO:0000256" key="6">
    <source>
        <dbReference type="ARBA" id="ARBA00022692"/>
    </source>
</evidence>
<dbReference type="PANTHER" id="PTHR12413:SF2">
    <property type="entry name" value="DOLICHYL PYROPHOSPHATE GLC1MAN9GLCNAC2 ALPHA-1,3-GLUCOSYLTRANSFERASE-RELATED"/>
    <property type="match status" value="1"/>
</dbReference>
<keyword evidence="7 12" id="KW-0256">Endoplasmic reticulum</keyword>
<dbReference type="Proteomes" id="UP000803884">
    <property type="component" value="Unassembled WGS sequence"/>
</dbReference>
<dbReference type="Pfam" id="PF03155">
    <property type="entry name" value="Alg6_Alg8"/>
    <property type="match status" value="1"/>
</dbReference>
<keyword evidence="14" id="KW-1185">Reference proteome</keyword>
<keyword evidence="6 12" id="KW-0812">Transmembrane</keyword>